<dbReference type="Proteomes" id="UP000284751">
    <property type="component" value="Unassembled WGS sequence"/>
</dbReference>
<accession>A0A412AZQ6</accession>
<evidence type="ECO:0000313" key="2">
    <source>
        <dbReference type="Proteomes" id="UP000284751"/>
    </source>
</evidence>
<organism evidence="1 2">
    <name type="scientific">[Clostridium] leptum</name>
    <dbReference type="NCBI Taxonomy" id="1535"/>
    <lineage>
        <taxon>Bacteria</taxon>
        <taxon>Bacillati</taxon>
        <taxon>Bacillota</taxon>
        <taxon>Clostridia</taxon>
        <taxon>Eubacteriales</taxon>
        <taxon>Oscillospiraceae</taxon>
        <taxon>Oscillospiraceae incertae sedis</taxon>
    </lineage>
</organism>
<name>A0A412AZQ6_9FIRM</name>
<evidence type="ECO:0000313" key="1">
    <source>
        <dbReference type="EMBL" id="RGQ42856.1"/>
    </source>
</evidence>
<gene>
    <name evidence="1" type="ORF">DWY99_03970</name>
</gene>
<dbReference type="EMBL" id="QRTC01000009">
    <property type="protein sequence ID" value="RGQ42856.1"/>
    <property type="molecule type" value="Genomic_DNA"/>
</dbReference>
<sequence>MNRFSYWWTKLRLRAAGCAVRWAKKQVLLDIQNSRRATMLLENPYQRFIRLSAKREELAVRLKRLSGQPDGRPPILGIRFDAGEITLSGTAEDIPLYDQKIALVRHQNGDWGGVTEQEWAENNRSLQNGRGVVHSLYLSGNCRLFRLETDLADSKTTIRWERESV</sequence>
<comment type="caution">
    <text evidence="1">The sequence shown here is derived from an EMBL/GenBank/DDBJ whole genome shotgun (WGS) entry which is preliminary data.</text>
</comment>
<reference evidence="1 2" key="1">
    <citation type="submission" date="2018-08" db="EMBL/GenBank/DDBJ databases">
        <title>A genome reference for cultivated species of the human gut microbiota.</title>
        <authorList>
            <person name="Zou Y."/>
            <person name="Xue W."/>
            <person name="Luo G."/>
        </authorList>
    </citation>
    <scope>NUCLEOTIDE SEQUENCE [LARGE SCALE GENOMIC DNA]</scope>
    <source>
        <strain evidence="1 2">AF28-26</strain>
    </source>
</reference>
<proteinExistence type="predicted"/>
<dbReference type="AlphaFoldDB" id="A0A412AZQ6"/>
<protein>
    <submittedName>
        <fullName evidence="1">Uncharacterized protein</fullName>
    </submittedName>
</protein>